<reference evidence="2 3" key="1">
    <citation type="journal article" date="2013" name="Stand. Genomic Sci.">
        <title>Genomic Encyclopedia of Type Strains, Phase I: The one thousand microbial genomes (KMG-I) project.</title>
        <authorList>
            <person name="Kyrpides N.C."/>
            <person name="Woyke T."/>
            <person name="Eisen J.A."/>
            <person name="Garrity G."/>
            <person name="Lilburn T.G."/>
            <person name="Beck B.J."/>
            <person name="Whitman W.B."/>
            <person name="Hugenholtz P."/>
            <person name="Klenk H.P."/>
        </authorList>
    </citation>
    <scope>NUCLEOTIDE SEQUENCE [LARGE SCALE GENOMIC DNA]</scope>
    <source>
        <strain evidence="2 3">DSM 13484</strain>
    </source>
</reference>
<accession>A0A562T2K0</accession>
<organism evidence="2 3">
    <name type="scientific">Chitinophaga japonensis</name>
    <name type="common">Flexibacter japonensis</name>
    <dbReference type="NCBI Taxonomy" id="104662"/>
    <lineage>
        <taxon>Bacteria</taxon>
        <taxon>Pseudomonadati</taxon>
        <taxon>Bacteroidota</taxon>
        <taxon>Chitinophagia</taxon>
        <taxon>Chitinophagales</taxon>
        <taxon>Chitinophagaceae</taxon>
        <taxon>Chitinophaga</taxon>
    </lineage>
</organism>
<protein>
    <submittedName>
        <fullName evidence="2">Uncharacterized protein</fullName>
    </submittedName>
</protein>
<feature type="region of interest" description="Disordered" evidence="1">
    <location>
        <begin position="1"/>
        <end position="31"/>
    </location>
</feature>
<dbReference type="EMBL" id="VLLG01000003">
    <property type="protein sequence ID" value="TWI87812.1"/>
    <property type="molecule type" value="Genomic_DNA"/>
</dbReference>
<evidence type="ECO:0000313" key="2">
    <source>
        <dbReference type="EMBL" id="TWI87812.1"/>
    </source>
</evidence>
<sequence length="358" mass="41780">MERLRTSHTGKQIERTQRRSRNKKGQTTGSAARQVADAFLSHRFLPLVKRELLAGWRQKETDFFESLGHLAASFGFEPLPASVNVFPLNVHLAYKAAVEIVNPKIDGYLEIAEIDGRVRLVTAAQLDTGLHLYQIPLRPIYRLGRDRSHRREYLLLMSVLAYLCQVVSLPNFRDGYMGGCYEMIGEMLCDMEGEYSEGELRGIVDEFVQVRNEGYHMLDLINDSSHLPRWQGRLKRLKPVTALQREIHKVASNFFALYKQYPQRTYHDNVFDGFLLPSEEYRTLANEYISIIWPEDGWLYEQAVDYFESNRQEDVVQEEPLYLHVYDCPFPAPKDNLDFEIRLFDYLLDLEDILFKLL</sequence>
<gene>
    <name evidence="2" type="ORF">LX66_1883</name>
</gene>
<proteinExistence type="predicted"/>
<dbReference type="Proteomes" id="UP000316778">
    <property type="component" value="Unassembled WGS sequence"/>
</dbReference>
<dbReference type="AlphaFoldDB" id="A0A562T2K0"/>
<evidence type="ECO:0000256" key="1">
    <source>
        <dbReference type="SAM" id="MobiDB-lite"/>
    </source>
</evidence>
<evidence type="ECO:0000313" key="3">
    <source>
        <dbReference type="Proteomes" id="UP000316778"/>
    </source>
</evidence>
<name>A0A562T2K0_CHIJA</name>
<dbReference type="OrthoDB" id="917674at2"/>
<comment type="caution">
    <text evidence="2">The sequence shown here is derived from an EMBL/GenBank/DDBJ whole genome shotgun (WGS) entry which is preliminary data.</text>
</comment>
<dbReference type="RefSeq" id="WP_145712260.1">
    <property type="nucleotide sequence ID" value="NZ_BAAAFY010000001.1"/>
</dbReference>
<keyword evidence="3" id="KW-1185">Reference proteome</keyword>
<feature type="compositionally biased region" description="Basic and acidic residues" evidence="1">
    <location>
        <begin position="1"/>
        <end position="17"/>
    </location>
</feature>